<gene>
    <name evidence="1" type="ORF">GLOINDRAFT_91264</name>
</gene>
<accession>U9USS0</accession>
<sequence length="107" mass="12402">MNTKYCIFIPYAKTDVLNYELHFFNCEANYLKSINTTRVTTPVAAVSCDFVNDFCRRLNKISKSLNKKFRLKSGSDWARFQIMDFCAGLLSKRSKLGNLYGFVKFKS</sequence>
<reference evidence="1" key="1">
    <citation type="submission" date="2013-07" db="EMBL/GenBank/DDBJ databases">
        <title>The genome of an arbuscular mycorrhizal fungus provides insights into the evolution of the oldest plant symbiosis.</title>
        <authorList>
            <consortium name="DOE Joint Genome Institute"/>
            <person name="Tisserant E."/>
            <person name="Malbreil M."/>
            <person name="Kuo A."/>
            <person name="Kohler A."/>
            <person name="Symeonidi A."/>
            <person name="Balestrini R."/>
            <person name="Charron P."/>
            <person name="Duensing N."/>
            <person name="Frei-dit-Frey N."/>
            <person name="Gianinazzi-Pearson V."/>
            <person name="Gilbert B."/>
            <person name="Handa Y."/>
            <person name="Hijri M."/>
            <person name="Kaul R."/>
            <person name="Kawaguchi M."/>
            <person name="Krajinski F."/>
            <person name="Lammers P."/>
            <person name="Lapierre D."/>
            <person name="Masclaux F.G."/>
            <person name="Murat C."/>
            <person name="Morin E."/>
            <person name="Ndikumana S."/>
            <person name="Pagni M."/>
            <person name="Petitpierre D."/>
            <person name="Requena N."/>
            <person name="Rosikiewicz P."/>
            <person name="Riley R."/>
            <person name="Saito K."/>
            <person name="San Clemente H."/>
            <person name="Shapiro H."/>
            <person name="van Tuinen D."/>
            <person name="Becard G."/>
            <person name="Bonfante P."/>
            <person name="Paszkowski U."/>
            <person name="Shachar-Hill Y."/>
            <person name="Young J.P."/>
            <person name="Sanders I.R."/>
            <person name="Henrissat B."/>
            <person name="Rensing S.A."/>
            <person name="Grigoriev I.V."/>
            <person name="Corradi N."/>
            <person name="Roux C."/>
            <person name="Martin F."/>
        </authorList>
    </citation>
    <scope>NUCLEOTIDE SEQUENCE</scope>
    <source>
        <strain evidence="1">DAOM 197198</strain>
    </source>
</reference>
<dbReference type="EMBL" id="KI275306">
    <property type="protein sequence ID" value="ESA22762.1"/>
    <property type="molecule type" value="Genomic_DNA"/>
</dbReference>
<proteinExistence type="predicted"/>
<organism evidence="1">
    <name type="scientific">Rhizophagus irregularis (strain DAOM 181602 / DAOM 197198 / MUCL 43194)</name>
    <name type="common">Arbuscular mycorrhizal fungus</name>
    <name type="synonym">Glomus intraradices</name>
    <dbReference type="NCBI Taxonomy" id="747089"/>
    <lineage>
        <taxon>Eukaryota</taxon>
        <taxon>Fungi</taxon>
        <taxon>Fungi incertae sedis</taxon>
        <taxon>Mucoromycota</taxon>
        <taxon>Glomeromycotina</taxon>
        <taxon>Glomeromycetes</taxon>
        <taxon>Glomerales</taxon>
        <taxon>Glomeraceae</taxon>
        <taxon>Rhizophagus</taxon>
    </lineage>
</organism>
<evidence type="ECO:0000313" key="1">
    <source>
        <dbReference type="EMBL" id="ESA22762.1"/>
    </source>
</evidence>
<protein>
    <submittedName>
        <fullName evidence="1">Uncharacterized protein</fullName>
    </submittedName>
</protein>
<name>U9USS0_RHIID</name>
<dbReference type="HOGENOM" id="CLU_2211313_0_0_1"/>
<dbReference type="AlphaFoldDB" id="U9USS0"/>